<protein>
    <recommendedName>
        <fullName evidence="2">SAM domain-containing protein</fullName>
    </recommendedName>
</protein>
<dbReference type="Gene3D" id="1.25.40.20">
    <property type="entry name" value="Ankyrin repeat-containing domain"/>
    <property type="match status" value="2"/>
</dbReference>
<proteinExistence type="predicted"/>
<accession>A0ABD2ND68</accession>
<dbReference type="PANTHER" id="PTHR24157">
    <property type="entry name" value="ANKYRIN REPEAT, SAM AND BASIC LEUCINE ZIPPER DOMAIN-CONTAINING PROTEIN 1"/>
    <property type="match status" value="1"/>
</dbReference>
<dbReference type="Pfam" id="PF12796">
    <property type="entry name" value="Ank_2"/>
    <property type="match status" value="2"/>
</dbReference>
<dbReference type="Gene3D" id="1.10.150.50">
    <property type="entry name" value="Transcription Factor, Ets-1"/>
    <property type="match status" value="1"/>
</dbReference>
<dbReference type="SMART" id="SM00248">
    <property type="entry name" value="ANK"/>
    <property type="match status" value="5"/>
</dbReference>
<name>A0ABD2ND68_9CUCU</name>
<dbReference type="Proteomes" id="UP001516400">
    <property type="component" value="Unassembled WGS sequence"/>
</dbReference>
<feature type="repeat" description="ANK" evidence="1">
    <location>
        <begin position="79"/>
        <end position="111"/>
    </location>
</feature>
<keyword evidence="4" id="KW-1185">Reference proteome</keyword>
<dbReference type="SUPFAM" id="SSF47769">
    <property type="entry name" value="SAM/Pointed domain"/>
    <property type="match status" value="1"/>
</dbReference>
<reference evidence="3 4" key="1">
    <citation type="journal article" date="2021" name="BMC Biol.">
        <title>Horizontally acquired antibacterial genes associated with adaptive radiation of ladybird beetles.</title>
        <authorList>
            <person name="Li H.S."/>
            <person name="Tang X.F."/>
            <person name="Huang Y.H."/>
            <person name="Xu Z.Y."/>
            <person name="Chen M.L."/>
            <person name="Du X.Y."/>
            <person name="Qiu B.Y."/>
            <person name="Chen P.T."/>
            <person name="Zhang W."/>
            <person name="Slipinski A."/>
            <person name="Escalona H.E."/>
            <person name="Waterhouse R.M."/>
            <person name="Zwick A."/>
            <person name="Pang H."/>
        </authorList>
    </citation>
    <scope>NUCLEOTIDE SEQUENCE [LARGE SCALE GENOMIC DNA]</scope>
    <source>
        <strain evidence="3">SYSU2018</strain>
    </source>
</reference>
<dbReference type="Pfam" id="PF00536">
    <property type="entry name" value="SAM_1"/>
    <property type="match status" value="1"/>
</dbReference>
<evidence type="ECO:0000313" key="4">
    <source>
        <dbReference type="Proteomes" id="UP001516400"/>
    </source>
</evidence>
<evidence type="ECO:0000313" key="3">
    <source>
        <dbReference type="EMBL" id="KAL3276688.1"/>
    </source>
</evidence>
<dbReference type="InterPro" id="IPR001660">
    <property type="entry name" value="SAM"/>
</dbReference>
<keyword evidence="1" id="KW-0040">ANK repeat</keyword>
<dbReference type="InterPro" id="IPR002110">
    <property type="entry name" value="Ankyrin_rpt"/>
</dbReference>
<evidence type="ECO:0000259" key="2">
    <source>
        <dbReference type="Pfam" id="PF00536"/>
    </source>
</evidence>
<gene>
    <name evidence="3" type="ORF">HHI36_012058</name>
</gene>
<evidence type="ECO:0000256" key="1">
    <source>
        <dbReference type="PROSITE-ProRule" id="PRU00023"/>
    </source>
</evidence>
<sequence>MDHHPDFSSTEDEFEDDYEYQEFIREQRKLRQGHRIHLTEQQKKEQRIKEFYLNLMNGRVEQVLSELDNGLDVNQKLQNDWTPILVAASVANYNLVKELCKRGADVKSSRDGHTTLMLACNCPETTTPFEESCKVIELLLDMGVNPKIINRKRMTALMFAANNGNLEALELLFPVSDCKAEDNQNWNVLFWAVNSGKVKAVEYLVNKGVPFDKADVRGNTPLDLARENGFDEIIDLFSPEEDDEDFIIDNYKNDFESLFTDLKKGEKPQFFLDIYRMLNGVRCENLIRLFADREVNLLEFLSSTEDDLKKLGVQMPFQRKRLMAGIYRFHKNAFHPKSLPTIGKNELYSNMDAAAAILSSVKQMVTMEASLRYLMKNSSDLTLFSDDKEIRKAVFNIERQLKGLKVVVYKLNKKAIEWDTEIQSVNILTNKSGKRWFPWRKVIYILV</sequence>
<dbReference type="AlphaFoldDB" id="A0ABD2ND68"/>
<dbReference type="PROSITE" id="PS50088">
    <property type="entry name" value="ANK_REPEAT"/>
    <property type="match status" value="1"/>
</dbReference>
<comment type="caution">
    <text evidence="3">The sequence shown here is derived from an EMBL/GenBank/DDBJ whole genome shotgun (WGS) entry which is preliminary data.</text>
</comment>
<organism evidence="3 4">
    <name type="scientific">Cryptolaemus montrouzieri</name>
    <dbReference type="NCBI Taxonomy" id="559131"/>
    <lineage>
        <taxon>Eukaryota</taxon>
        <taxon>Metazoa</taxon>
        <taxon>Ecdysozoa</taxon>
        <taxon>Arthropoda</taxon>
        <taxon>Hexapoda</taxon>
        <taxon>Insecta</taxon>
        <taxon>Pterygota</taxon>
        <taxon>Neoptera</taxon>
        <taxon>Endopterygota</taxon>
        <taxon>Coleoptera</taxon>
        <taxon>Polyphaga</taxon>
        <taxon>Cucujiformia</taxon>
        <taxon>Coccinelloidea</taxon>
        <taxon>Coccinellidae</taxon>
        <taxon>Scymninae</taxon>
        <taxon>Scymnini</taxon>
        <taxon>Cryptolaemus</taxon>
    </lineage>
</organism>
<dbReference type="EMBL" id="JABFTP020000103">
    <property type="protein sequence ID" value="KAL3276688.1"/>
    <property type="molecule type" value="Genomic_DNA"/>
</dbReference>
<dbReference type="InterPro" id="IPR013761">
    <property type="entry name" value="SAM/pointed_sf"/>
</dbReference>
<feature type="domain" description="SAM" evidence="2">
    <location>
        <begin position="273"/>
        <end position="327"/>
    </location>
</feature>
<dbReference type="PANTHER" id="PTHR24157:SF3">
    <property type="entry name" value="ANKYRIN REPEAT, SAM AND BASIC LEUCINE ZIPPER DOMAIN-CONTAINING PROTEIN 1"/>
    <property type="match status" value="1"/>
</dbReference>
<dbReference type="SUPFAM" id="SSF48403">
    <property type="entry name" value="Ankyrin repeat"/>
    <property type="match status" value="1"/>
</dbReference>
<dbReference type="InterPro" id="IPR036770">
    <property type="entry name" value="Ankyrin_rpt-contain_sf"/>
</dbReference>